<dbReference type="NCBIfam" id="TIGR00586">
    <property type="entry name" value="mutt"/>
    <property type="match status" value="1"/>
</dbReference>
<comment type="caution">
    <text evidence="16">The sequence shown here is derived from an EMBL/GenBank/DDBJ whole genome shotgun (WGS) entry which is preliminary data.</text>
</comment>
<keyword evidence="17" id="KW-1185">Reference proteome</keyword>
<dbReference type="RefSeq" id="WP_161821895.1">
    <property type="nucleotide sequence ID" value="NZ_LSRS01000003.1"/>
</dbReference>
<evidence type="ECO:0000256" key="3">
    <source>
        <dbReference type="ARBA" id="ARBA00022457"/>
    </source>
</evidence>
<comment type="catalytic activity">
    <reaction evidence="10">
        <text>8-oxo-dGTP + H2O = 8-oxo-dGMP + diphosphate + H(+)</text>
        <dbReference type="Rhea" id="RHEA:31575"/>
        <dbReference type="ChEBI" id="CHEBI:15377"/>
        <dbReference type="ChEBI" id="CHEBI:15378"/>
        <dbReference type="ChEBI" id="CHEBI:33019"/>
        <dbReference type="ChEBI" id="CHEBI:63224"/>
        <dbReference type="ChEBI" id="CHEBI:77896"/>
        <dbReference type="EC" id="3.6.1.55"/>
    </reaction>
</comment>
<evidence type="ECO:0000256" key="11">
    <source>
        <dbReference type="ARBA" id="ARBA00038905"/>
    </source>
</evidence>
<name>A0A9D2WQC8_9FIRM</name>
<keyword evidence="3" id="KW-0515">Mutator protein</keyword>
<evidence type="ECO:0000256" key="14">
    <source>
        <dbReference type="RuleBase" id="RU003476"/>
    </source>
</evidence>
<dbReference type="InterPro" id="IPR003561">
    <property type="entry name" value="Mutator_MutT"/>
</dbReference>
<evidence type="ECO:0000256" key="12">
    <source>
        <dbReference type="PIRSR" id="PIRSR603561-1"/>
    </source>
</evidence>
<keyword evidence="6" id="KW-0227">DNA damage</keyword>
<dbReference type="GO" id="GO:0044715">
    <property type="term" value="F:8-oxo-dGDP phosphatase activity"/>
    <property type="evidence" value="ECO:0007669"/>
    <property type="project" value="TreeGrafter"/>
</dbReference>
<dbReference type="GO" id="GO:0006281">
    <property type="term" value="P:DNA repair"/>
    <property type="evidence" value="ECO:0007669"/>
    <property type="project" value="UniProtKB-KW"/>
</dbReference>
<evidence type="ECO:0000256" key="8">
    <source>
        <dbReference type="ARBA" id="ARBA00022842"/>
    </source>
</evidence>
<gene>
    <name evidence="16" type="primary">mutT</name>
    <name evidence="16" type="ORF">SPSYN_01570</name>
</gene>
<keyword evidence="4" id="KW-0235">DNA replication</keyword>
<keyword evidence="8 13" id="KW-0460">Magnesium</keyword>
<evidence type="ECO:0000256" key="5">
    <source>
        <dbReference type="ARBA" id="ARBA00022723"/>
    </source>
</evidence>
<dbReference type="GO" id="GO:0035539">
    <property type="term" value="F:8-oxo-7,8-dihydrodeoxyguanosine triphosphate pyrophosphatase activity"/>
    <property type="evidence" value="ECO:0007669"/>
    <property type="project" value="UniProtKB-EC"/>
</dbReference>
<dbReference type="PANTHER" id="PTHR47707:SF1">
    <property type="entry name" value="NUDIX HYDROLASE FAMILY PROTEIN"/>
    <property type="match status" value="1"/>
</dbReference>
<dbReference type="CDD" id="cd03425">
    <property type="entry name" value="NUDIX_MutT_NudA_like"/>
    <property type="match status" value="1"/>
</dbReference>
<comment type="cofactor">
    <cofactor evidence="1 13">
        <name>Mg(2+)</name>
        <dbReference type="ChEBI" id="CHEBI:18420"/>
    </cofactor>
</comment>
<keyword evidence="7 14" id="KW-0378">Hydrolase</keyword>
<feature type="binding site" evidence="13">
    <location>
        <position position="36"/>
    </location>
    <ligand>
        <name>Mg(2+)</name>
        <dbReference type="ChEBI" id="CHEBI:18420"/>
    </ligand>
</feature>
<dbReference type="InterPro" id="IPR000086">
    <property type="entry name" value="NUDIX_hydrolase_dom"/>
</dbReference>
<evidence type="ECO:0000259" key="15">
    <source>
        <dbReference type="PROSITE" id="PS51462"/>
    </source>
</evidence>
<dbReference type="GO" id="GO:0046872">
    <property type="term" value="F:metal ion binding"/>
    <property type="evidence" value="ECO:0007669"/>
    <property type="project" value="UniProtKB-KW"/>
</dbReference>
<dbReference type="InterPro" id="IPR020476">
    <property type="entry name" value="Nudix_hydrolase"/>
</dbReference>
<evidence type="ECO:0000256" key="4">
    <source>
        <dbReference type="ARBA" id="ARBA00022705"/>
    </source>
</evidence>
<dbReference type="Proteomes" id="UP000798488">
    <property type="component" value="Unassembled WGS sequence"/>
</dbReference>
<dbReference type="PROSITE" id="PS00893">
    <property type="entry name" value="NUDIX_BOX"/>
    <property type="match status" value="1"/>
</dbReference>
<evidence type="ECO:0000256" key="2">
    <source>
        <dbReference type="ARBA" id="ARBA00005582"/>
    </source>
</evidence>
<feature type="domain" description="Nudix hydrolase" evidence="15">
    <location>
        <begin position="1"/>
        <end position="127"/>
    </location>
</feature>
<dbReference type="PRINTS" id="PR00502">
    <property type="entry name" value="NUDIXFAMILY"/>
</dbReference>
<dbReference type="InterPro" id="IPR047127">
    <property type="entry name" value="MutT-like"/>
</dbReference>
<comment type="similarity">
    <text evidence="2 14">Belongs to the Nudix hydrolase family.</text>
</comment>
<dbReference type="AlphaFoldDB" id="A0A9D2WQC8"/>
<keyword evidence="5 13" id="KW-0479">Metal-binding</keyword>
<feature type="binding site" evidence="12">
    <location>
        <begin position="33"/>
        <end position="36"/>
    </location>
    <ligand>
        <name>8-oxo-dGTP</name>
        <dbReference type="ChEBI" id="CHEBI:77896"/>
    </ligand>
</feature>
<evidence type="ECO:0000256" key="13">
    <source>
        <dbReference type="PIRSR" id="PIRSR603561-2"/>
    </source>
</evidence>
<dbReference type="Pfam" id="PF00293">
    <property type="entry name" value="NUDIX"/>
    <property type="match status" value="1"/>
</dbReference>
<evidence type="ECO:0000256" key="6">
    <source>
        <dbReference type="ARBA" id="ARBA00022763"/>
    </source>
</evidence>
<evidence type="ECO:0000256" key="1">
    <source>
        <dbReference type="ARBA" id="ARBA00001946"/>
    </source>
</evidence>
<dbReference type="GO" id="GO:0044716">
    <property type="term" value="F:8-oxo-GDP phosphatase activity"/>
    <property type="evidence" value="ECO:0007669"/>
    <property type="project" value="TreeGrafter"/>
</dbReference>
<dbReference type="Gene3D" id="3.90.79.10">
    <property type="entry name" value="Nucleoside Triphosphate Pyrophosphohydrolase"/>
    <property type="match status" value="1"/>
</dbReference>
<protein>
    <recommendedName>
        <fullName evidence="11">8-oxo-dGTP diphosphatase</fullName>
        <ecNumber evidence="11">3.6.1.55</ecNumber>
    </recommendedName>
</protein>
<dbReference type="InterPro" id="IPR015797">
    <property type="entry name" value="NUDIX_hydrolase-like_dom_sf"/>
</dbReference>
<sequence length="129" mass="14671">MQTLIVTAAIIQHKDFILIAQRKENVDQALKWEFPGGKLELGESPEQCLVREIQEELGLSIEVMKIYDVISHNYGDRHIILLCYLCRLIAGAAQALDCRDFKWVLVGELHLYDFAEADKSVVSKLQADI</sequence>
<dbReference type="SUPFAM" id="SSF55811">
    <property type="entry name" value="Nudix"/>
    <property type="match status" value="1"/>
</dbReference>
<evidence type="ECO:0000313" key="16">
    <source>
        <dbReference type="EMBL" id="KAF1085429.1"/>
    </source>
</evidence>
<dbReference type="GO" id="GO:0008413">
    <property type="term" value="F:8-oxo-7,8-dihydroguanosine triphosphate pyrophosphatase activity"/>
    <property type="evidence" value="ECO:0007669"/>
    <property type="project" value="InterPro"/>
</dbReference>
<organism evidence="16 17">
    <name type="scientific">Sporotomaculum syntrophicum</name>
    <dbReference type="NCBI Taxonomy" id="182264"/>
    <lineage>
        <taxon>Bacteria</taxon>
        <taxon>Bacillati</taxon>
        <taxon>Bacillota</taxon>
        <taxon>Clostridia</taxon>
        <taxon>Eubacteriales</taxon>
        <taxon>Desulfallaceae</taxon>
        <taxon>Sporotomaculum</taxon>
    </lineage>
</organism>
<feature type="binding site" evidence="13">
    <location>
        <position position="56"/>
    </location>
    <ligand>
        <name>Mg(2+)</name>
        <dbReference type="ChEBI" id="CHEBI:18420"/>
    </ligand>
</feature>
<dbReference type="PANTHER" id="PTHR47707">
    <property type="entry name" value="8-OXO-DGTP DIPHOSPHATASE"/>
    <property type="match status" value="1"/>
</dbReference>
<dbReference type="EC" id="3.6.1.55" evidence="11"/>
<dbReference type="EMBL" id="LSRS01000003">
    <property type="protein sequence ID" value="KAF1085429.1"/>
    <property type="molecule type" value="Genomic_DNA"/>
</dbReference>
<dbReference type="OrthoDB" id="9810648at2"/>
<keyword evidence="9" id="KW-0234">DNA repair</keyword>
<evidence type="ECO:0000256" key="7">
    <source>
        <dbReference type="ARBA" id="ARBA00022801"/>
    </source>
</evidence>
<dbReference type="InterPro" id="IPR020084">
    <property type="entry name" value="NUDIX_hydrolase_CS"/>
</dbReference>
<dbReference type="PROSITE" id="PS51462">
    <property type="entry name" value="NUDIX"/>
    <property type="match status" value="1"/>
</dbReference>
<reference evidence="16" key="1">
    <citation type="submission" date="2016-02" db="EMBL/GenBank/DDBJ databases">
        <title>Draft Genome Sequence of Sporotomaculum syntrophicum Strain FB, a Syntrophic Benzoate Degrader.</title>
        <authorList>
            <person name="Nobu M.K."/>
            <person name="Narihiro T."/>
            <person name="Qiu Y.-L."/>
            <person name="Ohashi A."/>
            <person name="Liu W.-T."/>
            <person name="Yuji S."/>
        </authorList>
    </citation>
    <scope>NUCLEOTIDE SEQUENCE</scope>
    <source>
        <strain evidence="16">FB</strain>
    </source>
</reference>
<accession>A0A9D2WQC8</accession>
<evidence type="ECO:0000256" key="10">
    <source>
        <dbReference type="ARBA" id="ARBA00035861"/>
    </source>
</evidence>
<dbReference type="GO" id="GO:0006260">
    <property type="term" value="P:DNA replication"/>
    <property type="evidence" value="ECO:0007669"/>
    <property type="project" value="UniProtKB-KW"/>
</dbReference>
<evidence type="ECO:0000313" key="17">
    <source>
        <dbReference type="Proteomes" id="UP000798488"/>
    </source>
</evidence>
<proteinExistence type="inferred from homology"/>
<evidence type="ECO:0000256" key="9">
    <source>
        <dbReference type="ARBA" id="ARBA00023204"/>
    </source>
</evidence>
<feature type="binding site" evidence="12">
    <location>
        <position position="22"/>
    </location>
    <ligand>
        <name>8-oxo-dGTP</name>
        <dbReference type="ChEBI" id="CHEBI:77896"/>
    </ligand>
</feature>